<evidence type="ECO:0000259" key="1">
    <source>
        <dbReference type="Pfam" id="PF06938"/>
    </source>
</evidence>
<accession>A0ABU0YSG2</accession>
<organism evidence="3 4">
    <name type="scientific">Dongia sedimenti</name>
    <dbReference type="NCBI Taxonomy" id="3064282"/>
    <lineage>
        <taxon>Bacteria</taxon>
        <taxon>Pseudomonadati</taxon>
        <taxon>Pseudomonadota</taxon>
        <taxon>Alphaproteobacteria</taxon>
        <taxon>Rhodospirillales</taxon>
        <taxon>Dongiaceae</taxon>
        <taxon>Dongia</taxon>
    </lineage>
</organism>
<dbReference type="Gene3D" id="3.10.540.10">
    <property type="entry name" value="duf1285 like domain"/>
    <property type="match status" value="1"/>
</dbReference>
<dbReference type="EMBL" id="JAUYVI010000006">
    <property type="protein sequence ID" value="MDQ7250095.1"/>
    <property type="molecule type" value="Genomic_DNA"/>
</dbReference>
<reference evidence="4" key="1">
    <citation type="submission" date="2023-08" db="EMBL/GenBank/DDBJ databases">
        <title>Rhodospirillaceae gen. nov., a novel taxon isolated from the Yangtze River Yuezi River estuary sludge.</title>
        <authorList>
            <person name="Ruan L."/>
        </authorList>
    </citation>
    <scope>NUCLEOTIDE SEQUENCE [LARGE SCALE GENOMIC DNA]</scope>
    <source>
        <strain evidence="4">R-7</strain>
    </source>
</reference>
<comment type="caution">
    <text evidence="3">The sequence shown here is derived from an EMBL/GenBank/DDBJ whole genome shotgun (WGS) entry which is preliminary data.</text>
</comment>
<evidence type="ECO:0000313" key="4">
    <source>
        <dbReference type="Proteomes" id="UP001230156"/>
    </source>
</evidence>
<dbReference type="Pfam" id="PF06938">
    <property type="entry name" value="DUF1285_N"/>
    <property type="match status" value="1"/>
</dbReference>
<dbReference type="PIRSF" id="PIRSF029557">
    <property type="entry name" value="UCP029557"/>
    <property type="match status" value="1"/>
</dbReference>
<protein>
    <submittedName>
        <fullName evidence="3">DUF1285 domain-containing protein</fullName>
    </submittedName>
</protein>
<evidence type="ECO:0000313" key="3">
    <source>
        <dbReference type="EMBL" id="MDQ7250095.1"/>
    </source>
</evidence>
<dbReference type="InterPro" id="IPR010707">
    <property type="entry name" value="DUF1285"/>
</dbReference>
<proteinExistence type="predicted"/>
<dbReference type="Pfam" id="PF21028">
    <property type="entry name" value="DUF1285_C"/>
    <property type="match status" value="1"/>
</dbReference>
<name>A0ABU0YSG2_9PROT</name>
<feature type="domain" description="DUF1285" evidence="2">
    <location>
        <begin position="53"/>
        <end position="147"/>
    </location>
</feature>
<dbReference type="InterPro" id="IPR048342">
    <property type="entry name" value="DUF1285_C"/>
</dbReference>
<dbReference type="Gene3D" id="2.30.270.10">
    <property type="entry name" value="duf1285 protein"/>
    <property type="match status" value="1"/>
</dbReference>
<sequence>MRIASDGTWFYRGSPIGRKPLVKLFSTVLRRENGAFWLVTPVERGRILVDDAPFVAVEVEAAGTGRDSRLTFRTNVDDIVTLDATHPIRVDHDPASGEPRPYVTVRDGLEARILRPVYYHLVEMGEFAEVDGAEQLGVWSCGRFFPLGRIAA</sequence>
<dbReference type="InterPro" id="IPR048341">
    <property type="entry name" value="DUF1285_N"/>
</dbReference>
<dbReference type="InterPro" id="IPR023361">
    <property type="entry name" value="DUF1285_beta_roll_sf"/>
</dbReference>
<feature type="domain" description="DUF1285" evidence="1">
    <location>
        <begin position="1"/>
        <end position="52"/>
    </location>
</feature>
<evidence type="ECO:0000259" key="2">
    <source>
        <dbReference type="Pfam" id="PF21028"/>
    </source>
</evidence>
<dbReference type="Proteomes" id="UP001230156">
    <property type="component" value="Unassembled WGS sequence"/>
</dbReference>
<gene>
    <name evidence="3" type="ORF">Q8A70_20565</name>
</gene>
<keyword evidence="4" id="KW-1185">Reference proteome</keyword>